<dbReference type="GO" id="GO:0046872">
    <property type="term" value="F:metal ion binding"/>
    <property type="evidence" value="ECO:0007669"/>
    <property type="project" value="InterPro"/>
</dbReference>
<dbReference type="EMBL" id="FNJQ01000018">
    <property type="protein sequence ID" value="SDP41771.1"/>
    <property type="molecule type" value="Genomic_DNA"/>
</dbReference>
<evidence type="ECO:0000313" key="2">
    <source>
        <dbReference type="EMBL" id="SDP41771.1"/>
    </source>
</evidence>
<name>A0A1H0SJ11_SELRU</name>
<accession>A0A1H0SJ11</accession>
<dbReference type="OMA" id="YVHIHAH"/>
<proteinExistence type="predicted"/>
<evidence type="ECO:0000313" key="3">
    <source>
        <dbReference type="Proteomes" id="UP000182412"/>
    </source>
</evidence>
<organism evidence="2 3">
    <name type="scientific">Selenomonas ruminantium</name>
    <dbReference type="NCBI Taxonomy" id="971"/>
    <lineage>
        <taxon>Bacteria</taxon>
        <taxon>Bacillati</taxon>
        <taxon>Bacillota</taxon>
        <taxon>Negativicutes</taxon>
        <taxon>Selenomonadales</taxon>
        <taxon>Selenomonadaceae</taxon>
        <taxon>Selenomonas</taxon>
    </lineage>
</organism>
<dbReference type="Proteomes" id="UP000182412">
    <property type="component" value="Unassembled WGS sequence"/>
</dbReference>
<dbReference type="AlphaFoldDB" id="A0A1H0SJ11"/>
<dbReference type="OrthoDB" id="9813965at2"/>
<dbReference type="InterPro" id="IPR006121">
    <property type="entry name" value="HMA_dom"/>
</dbReference>
<evidence type="ECO:0000259" key="1">
    <source>
        <dbReference type="PROSITE" id="PS50846"/>
    </source>
</evidence>
<gene>
    <name evidence="2" type="ORF">SAMN05216366_11811</name>
</gene>
<dbReference type="RefSeq" id="WP_014423443.1">
    <property type="nucleotide sequence ID" value="NZ_FNJQ01000018.1"/>
</dbReference>
<dbReference type="Gene3D" id="3.30.70.100">
    <property type="match status" value="1"/>
</dbReference>
<dbReference type="PROSITE" id="PS50846">
    <property type="entry name" value="HMA_2"/>
    <property type="match status" value="1"/>
</dbReference>
<protein>
    <submittedName>
        <fullName evidence="2">Heavy-metal-associated domain-containing protein</fullName>
    </submittedName>
</protein>
<dbReference type="InterPro" id="IPR036163">
    <property type="entry name" value="HMA_dom_sf"/>
</dbReference>
<reference evidence="2 3" key="1">
    <citation type="submission" date="2016-10" db="EMBL/GenBank/DDBJ databases">
        <authorList>
            <person name="de Groot N.N."/>
        </authorList>
    </citation>
    <scope>NUCLEOTIDE SEQUENCE [LARGE SCALE GENOMIC DNA]</scope>
    <source>
        <strain evidence="2 3">S137</strain>
    </source>
</reference>
<feature type="domain" description="HMA" evidence="1">
    <location>
        <begin position="12"/>
        <end position="80"/>
    </location>
</feature>
<dbReference type="SUPFAM" id="SSF55008">
    <property type="entry name" value="HMA, heavy metal-associated domain"/>
    <property type="match status" value="1"/>
</dbReference>
<sequence>MCKECGCGHEGASNTRLQFTVHGYTEEIAQEVEKELLGMPGVLYVHIHAHDGETTVDYNPEKTKLGEILKALNNRGLDAIL</sequence>
<dbReference type="Pfam" id="PF00403">
    <property type="entry name" value="HMA"/>
    <property type="match status" value="1"/>
</dbReference>